<dbReference type="EMBL" id="VYKL01000037">
    <property type="protein sequence ID" value="KAA9016935.1"/>
    <property type="molecule type" value="Genomic_DNA"/>
</dbReference>
<name>A0A5J5H884_9BACI</name>
<keyword evidence="1" id="KW-0812">Transmembrane</keyword>
<proteinExistence type="predicted"/>
<evidence type="ECO:0000256" key="1">
    <source>
        <dbReference type="SAM" id="Phobius"/>
    </source>
</evidence>
<protein>
    <submittedName>
        <fullName evidence="2">Uncharacterized protein</fullName>
    </submittedName>
</protein>
<evidence type="ECO:0000313" key="2">
    <source>
        <dbReference type="EMBL" id="KAA9016935.1"/>
    </source>
</evidence>
<keyword evidence="3" id="KW-1185">Reference proteome</keyword>
<evidence type="ECO:0000313" key="3">
    <source>
        <dbReference type="Proteomes" id="UP000326671"/>
    </source>
</evidence>
<keyword evidence="1" id="KW-1133">Transmembrane helix</keyword>
<keyword evidence="1" id="KW-0472">Membrane</keyword>
<dbReference type="AlphaFoldDB" id="A0A5J5H884"/>
<reference evidence="2 3" key="1">
    <citation type="submission" date="2019-09" db="EMBL/GenBank/DDBJ databases">
        <title>Whole genome sequences of isolates from the Mars Exploration Rovers.</title>
        <authorList>
            <person name="Seuylemezian A."/>
            <person name="Vaishampayan P."/>
        </authorList>
    </citation>
    <scope>NUCLEOTIDE SEQUENCE [LARGE SCALE GENOMIC DNA]</scope>
    <source>
        <strain evidence="2 3">MER_TA_151</strain>
    </source>
</reference>
<feature type="transmembrane region" description="Helical" evidence="1">
    <location>
        <begin position="143"/>
        <end position="169"/>
    </location>
</feature>
<feature type="transmembrane region" description="Helical" evidence="1">
    <location>
        <begin position="109"/>
        <end position="131"/>
    </location>
</feature>
<dbReference type="RefSeq" id="WP_150441950.1">
    <property type="nucleotide sequence ID" value="NZ_VYKL01000037.1"/>
</dbReference>
<organism evidence="2 3">
    <name type="scientific">Niallia endozanthoxylica</name>
    <dbReference type="NCBI Taxonomy" id="2036016"/>
    <lineage>
        <taxon>Bacteria</taxon>
        <taxon>Bacillati</taxon>
        <taxon>Bacillota</taxon>
        <taxon>Bacilli</taxon>
        <taxon>Bacillales</taxon>
        <taxon>Bacillaceae</taxon>
        <taxon>Niallia</taxon>
    </lineage>
</organism>
<comment type="caution">
    <text evidence="2">The sequence shown here is derived from an EMBL/GenBank/DDBJ whole genome shotgun (WGS) entry which is preliminary data.</text>
</comment>
<dbReference type="OrthoDB" id="2629110at2"/>
<sequence length="175" mass="20126">MSLIILMGMIGMLLVLFFKRPLIDRVGKDNKLVYKLRDAKWFQNHWLSGIFLFGLNGVFFFLTVTFLYMLMYLFIPFIHLIVMFIAVIASIYVWILINKAWEGTRNNRLKMAAVGSSFYILLTFIFVFWLVNLKPSYPGEDTFMGAIGLVFAIIVTLSAFVTCFVITGFSKGKVI</sequence>
<feature type="transmembrane region" description="Helical" evidence="1">
    <location>
        <begin position="44"/>
        <end position="71"/>
    </location>
</feature>
<dbReference type="Proteomes" id="UP000326671">
    <property type="component" value="Unassembled WGS sequence"/>
</dbReference>
<accession>A0A5J5H884</accession>
<feature type="transmembrane region" description="Helical" evidence="1">
    <location>
        <begin position="6"/>
        <end position="23"/>
    </location>
</feature>
<gene>
    <name evidence="2" type="ORF">F4V44_20920</name>
</gene>
<feature type="transmembrane region" description="Helical" evidence="1">
    <location>
        <begin position="77"/>
        <end position="97"/>
    </location>
</feature>